<keyword evidence="5" id="KW-0539">Nucleus</keyword>
<gene>
    <name evidence="8" type="ORF">SAY87_030496</name>
</gene>
<feature type="domain" description="BHLH" evidence="7">
    <location>
        <begin position="75"/>
        <end position="124"/>
    </location>
</feature>
<dbReference type="Gene3D" id="4.10.280.10">
    <property type="entry name" value="Helix-loop-helix DNA-binding domain"/>
    <property type="match status" value="1"/>
</dbReference>
<dbReference type="Proteomes" id="UP001345219">
    <property type="component" value="Chromosome 24"/>
</dbReference>
<dbReference type="AlphaFoldDB" id="A0AAN7KRW2"/>
<keyword evidence="4" id="KW-0804">Transcription</keyword>
<keyword evidence="9" id="KW-1185">Reference proteome</keyword>
<evidence type="ECO:0000256" key="3">
    <source>
        <dbReference type="ARBA" id="ARBA00023125"/>
    </source>
</evidence>
<evidence type="ECO:0000259" key="7">
    <source>
        <dbReference type="PROSITE" id="PS50888"/>
    </source>
</evidence>
<name>A0AAN7KRW2_9MYRT</name>
<evidence type="ECO:0000256" key="5">
    <source>
        <dbReference type="ARBA" id="ARBA00023242"/>
    </source>
</evidence>
<dbReference type="GO" id="GO:0003700">
    <property type="term" value="F:DNA-binding transcription factor activity"/>
    <property type="evidence" value="ECO:0007669"/>
    <property type="project" value="InterPro"/>
</dbReference>
<comment type="caution">
    <text evidence="8">The sequence shown here is derived from an EMBL/GenBank/DDBJ whole genome shotgun (WGS) entry which is preliminary data.</text>
</comment>
<dbReference type="PANTHER" id="PTHR45844:SF9">
    <property type="entry name" value="OS09G0463900 PROTEIN"/>
    <property type="match status" value="1"/>
</dbReference>
<dbReference type="GO" id="GO:0003677">
    <property type="term" value="F:DNA binding"/>
    <property type="evidence" value="ECO:0007669"/>
    <property type="project" value="UniProtKB-KW"/>
</dbReference>
<dbReference type="InterPro" id="IPR011598">
    <property type="entry name" value="bHLH_dom"/>
</dbReference>
<evidence type="ECO:0000256" key="4">
    <source>
        <dbReference type="ARBA" id="ARBA00023163"/>
    </source>
</evidence>
<keyword evidence="2" id="KW-0805">Transcription regulation</keyword>
<feature type="region of interest" description="Disordered" evidence="6">
    <location>
        <begin position="59"/>
        <end position="87"/>
    </location>
</feature>
<evidence type="ECO:0000256" key="6">
    <source>
        <dbReference type="SAM" id="MobiDB-lite"/>
    </source>
</evidence>
<dbReference type="InterPro" id="IPR036638">
    <property type="entry name" value="HLH_DNA-bd_sf"/>
</dbReference>
<evidence type="ECO:0000313" key="8">
    <source>
        <dbReference type="EMBL" id="KAK4769964.1"/>
    </source>
</evidence>
<organism evidence="8 9">
    <name type="scientific">Trapa incisa</name>
    <dbReference type="NCBI Taxonomy" id="236973"/>
    <lineage>
        <taxon>Eukaryota</taxon>
        <taxon>Viridiplantae</taxon>
        <taxon>Streptophyta</taxon>
        <taxon>Embryophyta</taxon>
        <taxon>Tracheophyta</taxon>
        <taxon>Spermatophyta</taxon>
        <taxon>Magnoliopsida</taxon>
        <taxon>eudicotyledons</taxon>
        <taxon>Gunneridae</taxon>
        <taxon>Pentapetalae</taxon>
        <taxon>rosids</taxon>
        <taxon>malvids</taxon>
        <taxon>Myrtales</taxon>
        <taxon>Lythraceae</taxon>
        <taxon>Trapa</taxon>
    </lineage>
</organism>
<protein>
    <recommendedName>
        <fullName evidence="7">BHLH domain-containing protein</fullName>
    </recommendedName>
</protein>
<accession>A0AAN7KRW2</accession>
<dbReference type="SUPFAM" id="SSF47459">
    <property type="entry name" value="HLH, helix-loop-helix DNA-binding domain"/>
    <property type="match status" value="1"/>
</dbReference>
<reference evidence="8 9" key="1">
    <citation type="journal article" date="2023" name="Hortic Res">
        <title>Pangenome of water caltrop reveals structural variations and asymmetric subgenome divergence after allopolyploidization.</title>
        <authorList>
            <person name="Zhang X."/>
            <person name="Chen Y."/>
            <person name="Wang L."/>
            <person name="Yuan Y."/>
            <person name="Fang M."/>
            <person name="Shi L."/>
            <person name="Lu R."/>
            <person name="Comes H.P."/>
            <person name="Ma Y."/>
            <person name="Chen Y."/>
            <person name="Huang G."/>
            <person name="Zhou Y."/>
            <person name="Zheng Z."/>
            <person name="Qiu Y."/>
        </authorList>
    </citation>
    <scope>NUCLEOTIDE SEQUENCE [LARGE SCALE GENOMIC DNA]</scope>
    <source>
        <tissue evidence="8">Roots</tissue>
    </source>
</reference>
<comment type="subcellular location">
    <subcellularLocation>
        <location evidence="1">Nucleus</location>
    </subcellularLocation>
</comment>
<evidence type="ECO:0000256" key="1">
    <source>
        <dbReference type="ARBA" id="ARBA00004123"/>
    </source>
</evidence>
<keyword evidence="3" id="KW-0238">DNA-binding</keyword>
<dbReference type="GO" id="GO:0046983">
    <property type="term" value="F:protein dimerization activity"/>
    <property type="evidence" value="ECO:0007669"/>
    <property type="project" value="InterPro"/>
</dbReference>
<dbReference type="Pfam" id="PF00010">
    <property type="entry name" value="HLH"/>
    <property type="match status" value="1"/>
</dbReference>
<dbReference type="PROSITE" id="PS50888">
    <property type="entry name" value="BHLH"/>
    <property type="match status" value="1"/>
</dbReference>
<evidence type="ECO:0000256" key="2">
    <source>
        <dbReference type="ARBA" id="ARBA00023015"/>
    </source>
</evidence>
<proteinExistence type="predicted"/>
<sequence>MALKAYGANLSFGQDSFTFSDHLLCGFSGFNGFSCSGSGSAMLHPALVLDGDRGELVKAPPSATKKPVPSEKALAALRNHSEAERRRRERINSHLATLRGLVPCTDKMDKATLLAEVINQVKELKRNAVEATKGLLIPMDSDEVTIEPYEYDATAGRGGDGGFSFRASVCCEFRPTLLSEIREALEALPLKLVKAEISTVGGRLKNEFVFITCQNQNLPENCQELMDLVRRALNSVLQKFSADTSEYCPRSTSSSSKRRRIPSFELLTTSP</sequence>
<dbReference type="GO" id="GO:0005634">
    <property type="term" value="C:nucleus"/>
    <property type="evidence" value="ECO:0007669"/>
    <property type="project" value="UniProtKB-SubCell"/>
</dbReference>
<dbReference type="EMBL" id="JAXIOK010000005">
    <property type="protein sequence ID" value="KAK4769964.1"/>
    <property type="molecule type" value="Genomic_DNA"/>
</dbReference>
<dbReference type="PANTHER" id="PTHR45844">
    <property type="entry name" value="TRANSCRIPTION FACTOR BHLH30"/>
    <property type="match status" value="1"/>
</dbReference>
<evidence type="ECO:0000313" key="9">
    <source>
        <dbReference type="Proteomes" id="UP001345219"/>
    </source>
</evidence>
<dbReference type="SMART" id="SM00353">
    <property type="entry name" value="HLH"/>
    <property type="match status" value="1"/>
</dbReference>
<dbReference type="InterPro" id="IPR045847">
    <property type="entry name" value="AIG1-like"/>
</dbReference>
<dbReference type="FunFam" id="4.10.280.10:FF:000070">
    <property type="entry name" value="transcription factor bHLH30"/>
    <property type="match status" value="1"/>
</dbReference>